<proteinExistence type="predicted"/>
<evidence type="ECO:0008006" key="4">
    <source>
        <dbReference type="Google" id="ProtNLM"/>
    </source>
</evidence>
<dbReference type="Proteomes" id="UP001056981">
    <property type="component" value="Chromosome"/>
</dbReference>
<name>A0A9Q9EXM2_TREDN</name>
<protein>
    <recommendedName>
        <fullName evidence="4">Lipoprotein</fullName>
    </recommendedName>
</protein>
<evidence type="ECO:0000313" key="3">
    <source>
        <dbReference type="Proteomes" id="UP001056981"/>
    </source>
</evidence>
<evidence type="ECO:0000256" key="1">
    <source>
        <dbReference type="SAM" id="SignalP"/>
    </source>
</evidence>
<dbReference type="RefSeq" id="WP_253698963.1">
    <property type="nucleotide sequence ID" value="NZ_CP051522.1"/>
</dbReference>
<gene>
    <name evidence="2" type="ORF">E4N86_09005</name>
</gene>
<dbReference type="EMBL" id="CP051635">
    <property type="protein sequence ID" value="UTD00826.1"/>
    <property type="molecule type" value="Genomic_DNA"/>
</dbReference>
<dbReference type="AlphaFoldDB" id="A0A9Q9EXM2"/>
<feature type="chain" id="PRO_5040463399" description="Lipoprotein" evidence="1">
    <location>
        <begin position="26"/>
        <end position="130"/>
    </location>
</feature>
<sequence>MKNKFLIMLLCVFVFSCSTMNSKHAAKNKLPIYILSGKVRIELICQHSVYHHQNDSIIKIHRQGVNNDLVFKKIMFFTAGEMFDQSLVFYDSIIAKVFAEEQPAEIMCSGKYYKITPDNKSGIIFSFYKN</sequence>
<reference evidence="2" key="1">
    <citation type="submission" date="2020-04" db="EMBL/GenBank/DDBJ databases">
        <title>Comparative genomics of oral phylogroup-2 Treponema strains.</title>
        <authorList>
            <person name="Zeng H."/>
            <person name="Chan Y.K."/>
            <person name="Watt R.M."/>
        </authorList>
    </citation>
    <scope>NUCLEOTIDE SEQUENCE</scope>
    <source>
        <strain evidence="2">OMZ 905</strain>
    </source>
</reference>
<organism evidence="2 3">
    <name type="scientific">Treponema denticola</name>
    <dbReference type="NCBI Taxonomy" id="158"/>
    <lineage>
        <taxon>Bacteria</taxon>
        <taxon>Pseudomonadati</taxon>
        <taxon>Spirochaetota</taxon>
        <taxon>Spirochaetia</taxon>
        <taxon>Spirochaetales</taxon>
        <taxon>Treponemataceae</taxon>
        <taxon>Treponema</taxon>
    </lineage>
</organism>
<feature type="signal peptide" evidence="1">
    <location>
        <begin position="1"/>
        <end position="25"/>
    </location>
</feature>
<accession>A0A9Q9EXM2</accession>
<dbReference type="PROSITE" id="PS51257">
    <property type="entry name" value="PROKAR_LIPOPROTEIN"/>
    <property type="match status" value="1"/>
</dbReference>
<evidence type="ECO:0000313" key="2">
    <source>
        <dbReference type="EMBL" id="UTD00826.1"/>
    </source>
</evidence>
<keyword evidence="1" id="KW-0732">Signal</keyword>